<dbReference type="Proteomes" id="UP001517367">
    <property type="component" value="Unassembled WGS sequence"/>
</dbReference>
<evidence type="ECO:0008006" key="3">
    <source>
        <dbReference type="Google" id="ProtNLM"/>
    </source>
</evidence>
<proteinExistence type="predicted"/>
<protein>
    <recommendedName>
        <fullName evidence="3">Secreted protein</fullName>
    </recommendedName>
</protein>
<reference evidence="1 2" key="1">
    <citation type="submission" date="2024-12" db="EMBL/GenBank/DDBJ databases">
        <authorList>
            <person name="Hu S."/>
        </authorList>
    </citation>
    <scope>NUCLEOTIDE SEQUENCE [LARGE SCALE GENOMIC DNA]</scope>
    <source>
        <strain evidence="1 2">P-25</strain>
    </source>
</reference>
<evidence type="ECO:0000313" key="1">
    <source>
        <dbReference type="EMBL" id="MFN0293511.1"/>
    </source>
</evidence>
<comment type="caution">
    <text evidence="1">The sequence shown here is derived from an EMBL/GenBank/DDBJ whole genome shotgun (WGS) entry which is preliminary data.</text>
</comment>
<dbReference type="EMBL" id="SRMP02000050">
    <property type="protein sequence ID" value="MFN0293511.1"/>
    <property type="molecule type" value="Genomic_DNA"/>
</dbReference>
<dbReference type="RefSeq" id="WP_138729182.1">
    <property type="nucleotide sequence ID" value="NZ_SRMP02000050.1"/>
</dbReference>
<name>A0ABW9JNN0_9SPHI</name>
<organism evidence="1 2">
    <name type="scientific">Pedobacter helvus</name>
    <dbReference type="NCBI Taxonomy" id="2563444"/>
    <lineage>
        <taxon>Bacteria</taxon>
        <taxon>Pseudomonadati</taxon>
        <taxon>Bacteroidota</taxon>
        <taxon>Sphingobacteriia</taxon>
        <taxon>Sphingobacteriales</taxon>
        <taxon>Sphingobacteriaceae</taxon>
        <taxon>Pedobacter</taxon>
    </lineage>
</organism>
<evidence type="ECO:0000313" key="2">
    <source>
        <dbReference type="Proteomes" id="UP001517367"/>
    </source>
</evidence>
<accession>A0ABW9JNN0</accession>
<gene>
    <name evidence="1" type="ORF">E5L68_019175</name>
</gene>
<keyword evidence="2" id="KW-1185">Reference proteome</keyword>
<sequence length="78" mass="8526">MKSTAPLPKILLFIRIASASSQCPFSLEKKEQAEVRQSLTFCPHATATGFQEFSGNSLAFSKGIKHQKQNSLLNSGNK</sequence>